<protein>
    <submittedName>
        <fullName evidence="3">G protein-coupled receptor</fullName>
    </submittedName>
</protein>
<dbReference type="PANTHER" id="PTHR47518">
    <property type="entry name" value="SERPENTINE RECEPTOR CLASS EPSILON-13-RELATED"/>
    <property type="match status" value="1"/>
</dbReference>
<feature type="transmembrane region" description="Helical" evidence="1">
    <location>
        <begin position="74"/>
        <end position="97"/>
    </location>
</feature>
<dbReference type="InterPro" id="IPR052854">
    <property type="entry name" value="Serpentine_rcpt_epsilon"/>
</dbReference>
<reference evidence="3" key="1">
    <citation type="submission" date="2016-11" db="UniProtKB">
        <authorList>
            <consortium name="WormBaseParasite"/>
        </authorList>
    </citation>
    <scope>IDENTIFICATION</scope>
</reference>
<feature type="transmembrane region" description="Helical" evidence="1">
    <location>
        <begin position="228"/>
        <end position="247"/>
    </location>
</feature>
<organism evidence="2 3">
    <name type="scientific">Caenorhabditis tropicalis</name>
    <dbReference type="NCBI Taxonomy" id="1561998"/>
    <lineage>
        <taxon>Eukaryota</taxon>
        <taxon>Metazoa</taxon>
        <taxon>Ecdysozoa</taxon>
        <taxon>Nematoda</taxon>
        <taxon>Chromadorea</taxon>
        <taxon>Rhabditida</taxon>
        <taxon>Rhabditina</taxon>
        <taxon>Rhabditomorpha</taxon>
        <taxon>Rhabditoidea</taxon>
        <taxon>Rhabditidae</taxon>
        <taxon>Peloderinae</taxon>
        <taxon>Caenorhabditis</taxon>
    </lineage>
</organism>
<dbReference type="AlphaFoldDB" id="A0A1I7TYP9"/>
<proteinExistence type="predicted"/>
<sequence>MYSVKATDMVTNSLNCTHVMLRNHYIVNVNVDKTAQTAIEIYYALLIIIESFLFGVLLRIHYRIRKGCHPFFGLLYGLILFCYIFCGLAEAICQFLFLFGASADTLNVIYLLYDLTYSAITALCFCCLIERTISTVWAVSYETNRTWSVYLIVVSLSVTGYVSFASFQCRGCVVSAVVTAIIIGGCIGLYFLNRKLTIRYQKDLSFMGKVSLSMRYQIIENMIVVRKALLPVIVLDSLVTLVDALSSELTTRIEEYDDSKCHSMMKYAPYVALNHVAMVLEYSIPLYMLFRKSYRRQLPDIFRKLKQSSRIQQSRDSMIQNVFGQELNVVPTQNEYFAKLQNEWK</sequence>
<dbReference type="eggNOG" id="ENOG502TH6J">
    <property type="taxonomic scope" value="Eukaryota"/>
</dbReference>
<keyword evidence="1" id="KW-0812">Transmembrane</keyword>
<evidence type="ECO:0000256" key="1">
    <source>
        <dbReference type="SAM" id="Phobius"/>
    </source>
</evidence>
<keyword evidence="1" id="KW-1133">Transmembrane helix</keyword>
<dbReference type="WBParaSite" id="Csp11.Scaffold629.g13124.t1">
    <property type="protein sequence ID" value="Csp11.Scaffold629.g13124.t1"/>
    <property type="gene ID" value="Csp11.Scaffold629.g13124"/>
</dbReference>
<dbReference type="Proteomes" id="UP000095282">
    <property type="component" value="Unplaced"/>
</dbReference>
<feature type="transmembrane region" description="Helical" evidence="1">
    <location>
        <begin position="109"/>
        <end position="129"/>
    </location>
</feature>
<evidence type="ECO:0000313" key="2">
    <source>
        <dbReference type="Proteomes" id="UP000095282"/>
    </source>
</evidence>
<evidence type="ECO:0000313" key="3">
    <source>
        <dbReference type="WBParaSite" id="Csp11.Scaffold629.g13124.t1"/>
    </source>
</evidence>
<feature type="transmembrane region" description="Helical" evidence="1">
    <location>
        <begin position="173"/>
        <end position="192"/>
    </location>
</feature>
<feature type="transmembrane region" description="Helical" evidence="1">
    <location>
        <begin position="267"/>
        <end position="290"/>
    </location>
</feature>
<feature type="transmembrane region" description="Helical" evidence="1">
    <location>
        <begin position="149"/>
        <end position="167"/>
    </location>
</feature>
<keyword evidence="1" id="KW-0472">Membrane</keyword>
<dbReference type="PANTHER" id="PTHR47518:SF10">
    <property type="entry name" value="G PROTEIN-COUPLED RECEPTOR-RELATED"/>
    <property type="match status" value="1"/>
</dbReference>
<keyword evidence="2" id="KW-1185">Reference proteome</keyword>
<name>A0A1I7TYP9_9PELO</name>
<feature type="transmembrane region" description="Helical" evidence="1">
    <location>
        <begin position="41"/>
        <end position="62"/>
    </location>
</feature>
<accession>A0A1I7TYP9</accession>